<reference evidence="2" key="1">
    <citation type="journal article" date="2020" name="Stud. Mycol.">
        <title>101 Dothideomycetes genomes: a test case for predicting lifestyles and emergence of pathogens.</title>
        <authorList>
            <person name="Haridas S."/>
            <person name="Albert R."/>
            <person name="Binder M."/>
            <person name="Bloem J."/>
            <person name="Labutti K."/>
            <person name="Salamov A."/>
            <person name="Andreopoulos B."/>
            <person name="Baker S."/>
            <person name="Barry K."/>
            <person name="Bills G."/>
            <person name="Bluhm B."/>
            <person name="Cannon C."/>
            <person name="Castanera R."/>
            <person name="Culley D."/>
            <person name="Daum C."/>
            <person name="Ezra D."/>
            <person name="Gonzalez J."/>
            <person name="Henrissat B."/>
            <person name="Kuo A."/>
            <person name="Liang C."/>
            <person name="Lipzen A."/>
            <person name="Lutzoni F."/>
            <person name="Magnuson J."/>
            <person name="Mondo S."/>
            <person name="Nolan M."/>
            <person name="Ohm R."/>
            <person name="Pangilinan J."/>
            <person name="Park H.-J."/>
            <person name="Ramirez L."/>
            <person name="Alfaro M."/>
            <person name="Sun H."/>
            <person name="Tritt A."/>
            <person name="Yoshinaga Y."/>
            <person name="Zwiers L.-H."/>
            <person name="Turgeon B."/>
            <person name="Goodwin S."/>
            <person name="Spatafora J."/>
            <person name="Crous P."/>
            <person name="Grigoriev I."/>
        </authorList>
    </citation>
    <scope>NUCLEOTIDE SEQUENCE</scope>
    <source>
        <strain evidence="2">CBS 473.64</strain>
    </source>
</reference>
<accession>A0A6A6S0S5</accession>
<sequence length="395" mass="44269">MADEAKQHQREALARQEHQKTQFLRISFEWTSRRATAPDLNPGHVLLPRQDWSRVFHNTETELAGLESNRAAVVRARELLAMFPSPINPREGAVYNHMIQTYEQQKATLSTLYAGYGMSLTDELTGPLIGPAKQDCVMDDAPYHSPSAADEAVDSTHNSTHVAFSGNVGLLVDLLSDASLRSLTRIHTDVILSEEIVRMLNTYLDHWDDMSNELEMRMLYFIGMMANRGYKTEIKIGAIENQRSITIVKTKGKEIWTDEYCTFEAARNAVAEDDDKPLACKTHGCSTNCPILDGKEAKLLWKSEIMRKKAMEAGPARFLSRQRALFNSYLAMLQVRACAPSESAPTESSFSTKKTESKNIDSRKVEVVDAEAEKKTLSGETSEDADRVDTPIEDC</sequence>
<dbReference type="EMBL" id="MU006784">
    <property type="protein sequence ID" value="KAF2640782.1"/>
    <property type="molecule type" value="Genomic_DNA"/>
</dbReference>
<gene>
    <name evidence="2" type="ORF">P280DRAFT_518130</name>
</gene>
<dbReference type="AlphaFoldDB" id="A0A6A6S0S5"/>
<dbReference type="Proteomes" id="UP000799753">
    <property type="component" value="Unassembled WGS sequence"/>
</dbReference>
<evidence type="ECO:0000313" key="2">
    <source>
        <dbReference type="EMBL" id="KAF2640782.1"/>
    </source>
</evidence>
<feature type="compositionally biased region" description="Basic and acidic residues" evidence="1">
    <location>
        <begin position="353"/>
        <end position="377"/>
    </location>
</feature>
<feature type="compositionally biased region" description="Basic and acidic residues" evidence="1">
    <location>
        <begin position="384"/>
        <end position="395"/>
    </location>
</feature>
<proteinExistence type="predicted"/>
<protein>
    <submittedName>
        <fullName evidence="2">Uncharacterized protein</fullName>
    </submittedName>
</protein>
<evidence type="ECO:0000256" key="1">
    <source>
        <dbReference type="SAM" id="MobiDB-lite"/>
    </source>
</evidence>
<feature type="region of interest" description="Disordered" evidence="1">
    <location>
        <begin position="343"/>
        <end position="395"/>
    </location>
</feature>
<keyword evidence="3" id="KW-1185">Reference proteome</keyword>
<evidence type="ECO:0000313" key="3">
    <source>
        <dbReference type="Proteomes" id="UP000799753"/>
    </source>
</evidence>
<organism evidence="2 3">
    <name type="scientific">Massarina eburnea CBS 473.64</name>
    <dbReference type="NCBI Taxonomy" id="1395130"/>
    <lineage>
        <taxon>Eukaryota</taxon>
        <taxon>Fungi</taxon>
        <taxon>Dikarya</taxon>
        <taxon>Ascomycota</taxon>
        <taxon>Pezizomycotina</taxon>
        <taxon>Dothideomycetes</taxon>
        <taxon>Pleosporomycetidae</taxon>
        <taxon>Pleosporales</taxon>
        <taxon>Massarineae</taxon>
        <taxon>Massarinaceae</taxon>
        <taxon>Massarina</taxon>
    </lineage>
</organism>
<name>A0A6A6S0S5_9PLEO</name>